<protein>
    <submittedName>
        <fullName evidence="2">HAD-superfamily hydrolase, subfamily IA, variant 3</fullName>
    </submittedName>
</protein>
<dbReference type="PANTHER" id="PTHR47829:SF1">
    <property type="entry name" value="HAD FAMILY PHOSPHATASE"/>
    <property type="match status" value="1"/>
</dbReference>
<dbReference type="InterPro" id="IPR036412">
    <property type="entry name" value="HAD-like_sf"/>
</dbReference>
<accession>E2Q9C5</accession>
<dbReference type="InterPro" id="IPR023214">
    <property type="entry name" value="HAD_sf"/>
</dbReference>
<dbReference type="NCBIfam" id="TIGR01509">
    <property type="entry name" value="HAD-SF-IA-v3"/>
    <property type="match status" value="1"/>
</dbReference>
<dbReference type="AlphaFoldDB" id="E2Q9C5"/>
<dbReference type="InterPro" id="IPR023198">
    <property type="entry name" value="PGP-like_dom2"/>
</dbReference>
<dbReference type="EMBL" id="CM000913">
    <property type="protein sequence ID" value="EFG05545.1"/>
    <property type="molecule type" value="Genomic_DNA"/>
</dbReference>
<feature type="region of interest" description="Disordered" evidence="1">
    <location>
        <begin position="1"/>
        <end position="96"/>
    </location>
</feature>
<dbReference type="Gene3D" id="1.10.150.240">
    <property type="entry name" value="Putative phosphatase, domain 2"/>
    <property type="match status" value="1"/>
</dbReference>
<evidence type="ECO:0000313" key="2">
    <source>
        <dbReference type="EMBL" id="EFG05545.1"/>
    </source>
</evidence>
<dbReference type="Proteomes" id="UP000002357">
    <property type="component" value="Chromosome"/>
</dbReference>
<dbReference type="PANTHER" id="PTHR47829">
    <property type="entry name" value="HYDROLASE, PUTATIVE (AFU_ORTHOLOGUE AFUA_1G12880)-RELATED"/>
    <property type="match status" value="1"/>
</dbReference>
<dbReference type="STRING" id="1901.BB341_25525"/>
<dbReference type="CDD" id="cd02603">
    <property type="entry name" value="HAD_sEH-N_like"/>
    <property type="match status" value="1"/>
</dbReference>
<keyword evidence="2" id="KW-0378">Hydrolase</keyword>
<organism evidence="2 3">
    <name type="scientific">Streptomyces clavuligerus</name>
    <dbReference type="NCBI Taxonomy" id="1901"/>
    <lineage>
        <taxon>Bacteria</taxon>
        <taxon>Bacillati</taxon>
        <taxon>Actinomycetota</taxon>
        <taxon>Actinomycetes</taxon>
        <taxon>Kitasatosporales</taxon>
        <taxon>Streptomycetaceae</taxon>
        <taxon>Streptomyces</taxon>
    </lineage>
</organism>
<dbReference type="SUPFAM" id="SSF56784">
    <property type="entry name" value="HAD-like"/>
    <property type="match status" value="1"/>
</dbReference>
<gene>
    <name evidence="2" type="ORF">SCLAV_0469</name>
</gene>
<feature type="compositionally biased region" description="Basic and acidic residues" evidence="1">
    <location>
        <begin position="34"/>
        <end position="45"/>
    </location>
</feature>
<dbReference type="Pfam" id="PF00702">
    <property type="entry name" value="Hydrolase"/>
    <property type="match status" value="1"/>
</dbReference>
<name>E2Q9C5_STRCL</name>
<sequence>GPRAPVAVPRRGRTGSGAGRTRHRETPGAATDPGRTRTEGTDRTPRTLPAKTGDFAHAQGRGSTVRCTAPQRTPGEDRSTVPRTGRPGAVRGHQQPVREGGTMTVDTVVVDYGGVLTNPLAETFAAFAELAGLTVPALAGAFAAATARHGITPMAALETGEITERRMAERVLAHLPEGTGRVLENGRGFGELWFRGRRANAPFLAELRALRARGYRLALLTNNVREWEPLWRAQLPVDELFEVVVDSHREGVRKPDPAIYRILLDRLGTAPERVLFVDDTEENCAAATALGIRSVLFTDTASAVAAITGALAAPPPPPPAAPAALVPSGGAR</sequence>
<dbReference type="GO" id="GO:0016787">
    <property type="term" value="F:hydrolase activity"/>
    <property type="evidence" value="ECO:0007669"/>
    <property type="project" value="UniProtKB-KW"/>
</dbReference>
<dbReference type="Gene3D" id="3.40.50.1000">
    <property type="entry name" value="HAD superfamily/HAD-like"/>
    <property type="match status" value="1"/>
</dbReference>
<keyword evidence="3" id="KW-1185">Reference proteome</keyword>
<dbReference type="InterPro" id="IPR006439">
    <property type="entry name" value="HAD-SF_hydro_IA"/>
</dbReference>
<reference evidence="2 3" key="1">
    <citation type="journal article" date="2010" name="Genome Biol. Evol.">
        <title>The sequence of a 1.8-mb bacterial linear plasmid reveals a rich evolutionary reservoir of secondary metabolic pathways.</title>
        <authorList>
            <person name="Medema M.H."/>
            <person name="Trefzer A."/>
            <person name="Kovalchuk A."/>
            <person name="van den Berg M."/>
            <person name="Mueller U."/>
            <person name="Heijne W."/>
            <person name="Wu L."/>
            <person name="Alam M.T."/>
            <person name="Ronning C.M."/>
            <person name="Nierman W.C."/>
            <person name="Bovenberg R.A.L."/>
            <person name="Breitling R."/>
            <person name="Takano E."/>
        </authorList>
    </citation>
    <scope>NUCLEOTIDE SEQUENCE [LARGE SCALE GENOMIC DNA]</scope>
    <source>
        <strain evidence="3">ATCC 27064 / DSM 738 / JCM 4710 / NBRC 13307 / NCIMB 12785 / NRRL 3585 / VKM Ac-602</strain>
    </source>
</reference>
<evidence type="ECO:0000256" key="1">
    <source>
        <dbReference type="SAM" id="MobiDB-lite"/>
    </source>
</evidence>
<dbReference type="eggNOG" id="COG1011">
    <property type="taxonomic scope" value="Bacteria"/>
</dbReference>
<proteinExistence type="predicted"/>
<evidence type="ECO:0000313" key="3">
    <source>
        <dbReference type="Proteomes" id="UP000002357"/>
    </source>
</evidence>
<dbReference type="SFLD" id="SFLDS00003">
    <property type="entry name" value="Haloacid_Dehalogenase"/>
    <property type="match status" value="1"/>
</dbReference>
<dbReference type="InterPro" id="IPR052898">
    <property type="entry name" value="ACAD10-like"/>
</dbReference>
<dbReference type="PRINTS" id="PR00413">
    <property type="entry name" value="HADHALOGNASE"/>
</dbReference>
<dbReference type="SFLD" id="SFLDG01129">
    <property type="entry name" value="C1.5:_HAD__Beta-PGM__Phosphata"/>
    <property type="match status" value="1"/>
</dbReference>
<feature type="non-terminal residue" evidence="2">
    <location>
        <position position="1"/>
    </location>
</feature>